<gene>
    <name evidence="2" type="ORF">MNBD_NITROSPINAE04-1017</name>
</gene>
<accession>A0A3B1BSI3</accession>
<organism evidence="2">
    <name type="scientific">hydrothermal vent metagenome</name>
    <dbReference type="NCBI Taxonomy" id="652676"/>
    <lineage>
        <taxon>unclassified sequences</taxon>
        <taxon>metagenomes</taxon>
        <taxon>ecological metagenomes</taxon>
    </lineage>
</organism>
<protein>
    <submittedName>
        <fullName evidence="2">Uncharacterized protein</fullName>
    </submittedName>
</protein>
<name>A0A3B1BSI3_9ZZZZ</name>
<feature type="transmembrane region" description="Helical" evidence="1">
    <location>
        <begin position="29"/>
        <end position="50"/>
    </location>
</feature>
<sequence>MTEETDVAQNVDAPRVAAEDSAQFNLSRVLSLLSIIIGLVALGFISSLFLNLDGRLETLETSYPVTSKTLDEKIETLSGKLSDKAFNLTTPVSGAKQLYVGSELASVLFLMRYVAGDPSFSESVRERASQLHAEADAMLKDLQSGK</sequence>
<dbReference type="AlphaFoldDB" id="A0A3B1BSI3"/>
<keyword evidence="1" id="KW-0812">Transmembrane</keyword>
<evidence type="ECO:0000256" key="1">
    <source>
        <dbReference type="SAM" id="Phobius"/>
    </source>
</evidence>
<keyword evidence="1" id="KW-1133">Transmembrane helix</keyword>
<keyword evidence="1" id="KW-0472">Membrane</keyword>
<reference evidence="2" key="1">
    <citation type="submission" date="2018-06" db="EMBL/GenBank/DDBJ databases">
        <authorList>
            <person name="Zhirakovskaya E."/>
        </authorList>
    </citation>
    <scope>NUCLEOTIDE SEQUENCE</scope>
</reference>
<evidence type="ECO:0000313" key="2">
    <source>
        <dbReference type="EMBL" id="VAX14804.1"/>
    </source>
</evidence>
<proteinExistence type="predicted"/>
<dbReference type="EMBL" id="UOGA01000015">
    <property type="protein sequence ID" value="VAX14804.1"/>
    <property type="molecule type" value="Genomic_DNA"/>
</dbReference>